<evidence type="ECO:0000313" key="3">
    <source>
        <dbReference type="Proteomes" id="UP000674938"/>
    </source>
</evidence>
<reference evidence="2" key="1">
    <citation type="submission" date="2020-12" db="EMBL/GenBank/DDBJ databases">
        <title>Vagococcus allomyrinae sp. nov. and Enterococcus lavae sp. nov., isolated from the larvae of Allomyrina dichotoma.</title>
        <authorList>
            <person name="Lee S.D."/>
        </authorList>
    </citation>
    <scope>NUCLEOTIDE SEQUENCE</scope>
    <source>
        <strain evidence="2">BWB3-3</strain>
    </source>
</reference>
<feature type="transmembrane region" description="Helical" evidence="1">
    <location>
        <begin position="57"/>
        <end position="81"/>
    </location>
</feature>
<dbReference type="Proteomes" id="UP000674938">
    <property type="component" value="Unassembled WGS sequence"/>
</dbReference>
<keyword evidence="1" id="KW-1133">Transmembrane helix</keyword>
<dbReference type="RefSeq" id="WP_209526718.1">
    <property type="nucleotide sequence ID" value="NZ_JAEEGA010000005.1"/>
</dbReference>
<keyword evidence="1" id="KW-0812">Transmembrane</keyword>
<organism evidence="2 3">
    <name type="scientific">Vagococcus allomyrinae</name>
    <dbReference type="NCBI Taxonomy" id="2794353"/>
    <lineage>
        <taxon>Bacteria</taxon>
        <taxon>Bacillati</taxon>
        <taxon>Bacillota</taxon>
        <taxon>Bacilli</taxon>
        <taxon>Lactobacillales</taxon>
        <taxon>Enterococcaceae</taxon>
        <taxon>Vagococcus</taxon>
    </lineage>
</organism>
<accession>A0A940P4V5</accession>
<comment type="caution">
    <text evidence="2">The sequence shown here is derived from an EMBL/GenBank/DDBJ whole genome shotgun (WGS) entry which is preliminary data.</text>
</comment>
<evidence type="ECO:0000256" key="1">
    <source>
        <dbReference type="SAM" id="Phobius"/>
    </source>
</evidence>
<sequence length="95" mass="10887">MLGLFSMTLVAWVCHISYAKYGGRIKQFHEWCIKIVLVLLVAMLGFIYLYVLTDQQIAWFLVWTNLVTLGGILGFIGSIIIRKGIVSQEYESKEK</sequence>
<dbReference type="AlphaFoldDB" id="A0A940P4V5"/>
<evidence type="ECO:0000313" key="2">
    <source>
        <dbReference type="EMBL" id="MBP1041075.1"/>
    </source>
</evidence>
<dbReference type="EMBL" id="JAEEGA010000005">
    <property type="protein sequence ID" value="MBP1041075.1"/>
    <property type="molecule type" value="Genomic_DNA"/>
</dbReference>
<keyword evidence="1" id="KW-0472">Membrane</keyword>
<gene>
    <name evidence="2" type="ORF">I6N95_08675</name>
</gene>
<name>A0A940P4V5_9ENTE</name>
<proteinExistence type="predicted"/>
<keyword evidence="3" id="KW-1185">Reference proteome</keyword>
<feature type="transmembrane region" description="Helical" evidence="1">
    <location>
        <begin position="31"/>
        <end position="51"/>
    </location>
</feature>
<protein>
    <submittedName>
        <fullName evidence="2">Uncharacterized protein</fullName>
    </submittedName>
</protein>